<accession>A0A1A9UDX5</accession>
<sequence>MCRLCNVVGVIVAVDINNDSGLLMLTIMIITMMTTMTMTMTMMLTVAERKIIKGRLKSVENLDCAHSTKRSEPVIFKNATEMTRYWSWDNGSQEKAGRSTK</sequence>
<feature type="transmembrane region" description="Helical" evidence="1">
    <location>
        <begin position="22"/>
        <end position="47"/>
    </location>
</feature>
<evidence type="ECO:0000313" key="3">
    <source>
        <dbReference type="Proteomes" id="UP000078200"/>
    </source>
</evidence>
<evidence type="ECO:0000313" key="2">
    <source>
        <dbReference type="EnsemblMetazoa" id="GAUT001473-PA"/>
    </source>
</evidence>
<keyword evidence="1" id="KW-0472">Membrane</keyword>
<evidence type="ECO:0000256" key="1">
    <source>
        <dbReference type="SAM" id="Phobius"/>
    </source>
</evidence>
<dbReference type="EnsemblMetazoa" id="GAUT001473-RA">
    <property type="protein sequence ID" value="GAUT001473-PA"/>
    <property type="gene ID" value="GAUT001473"/>
</dbReference>
<proteinExistence type="predicted"/>
<name>A0A1A9UDX5_GLOAU</name>
<reference evidence="2" key="1">
    <citation type="submission" date="2020-05" db="UniProtKB">
        <authorList>
            <consortium name="EnsemblMetazoa"/>
        </authorList>
    </citation>
    <scope>IDENTIFICATION</scope>
    <source>
        <strain evidence="2">TTRI</strain>
    </source>
</reference>
<keyword evidence="3" id="KW-1185">Reference proteome</keyword>
<keyword evidence="1" id="KW-0812">Transmembrane</keyword>
<protein>
    <submittedName>
        <fullName evidence="2">Uncharacterized protein</fullName>
    </submittedName>
</protein>
<dbReference type="Proteomes" id="UP000078200">
    <property type="component" value="Unassembled WGS sequence"/>
</dbReference>
<keyword evidence="1" id="KW-1133">Transmembrane helix</keyword>
<dbReference type="AlphaFoldDB" id="A0A1A9UDX5"/>
<dbReference type="VEuPathDB" id="VectorBase:GAUT001473"/>
<organism evidence="2 3">
    <name type="scientific">Glossina austeni</name>
    <name type="common">Savannah tsetse fly</name>
    <dbReference type="NCBI Taxonomy" id="7395"/>
    <lineage>
        <taxon>Eukaryota</taxon>
        <taxon>Metazoa</taxon>
        <taxon>Ecdysozoa</taxon>
        <taxon>Arthropoda</taxon>
        <taxon>Hexapoda</taxon>
        <taxon>Insecta</taxon>
        <taxon>Pterygota</taxon>
        <taxon>Neoptera</taxon>
        <taxon>Endopterygota</taxon>
        <taxon>Diptera</taxon>
        <taxon>Brachycera</taxon>
        <taxon>Muscomorpha</taxon>
        <taxon>Hippoboscoidea</taxon>
        <taxon>Glossinidae</taxon>
        <taxon>Glossina</taxon>
    </lineage>
</organism>